<dbReference type="SUPFAM" id="SSF52540">
    <property type="entry name" value="P-loop containing nucleoside triphosphate hydrolases"/>
    <property type="match status" value="1"/>
</dbReference>
<dbReference type="PANTHER" id="PTHR37816">
    <property type="entry name" value="YALI0E33011P"/>
    <property type="match status" value="1"/>
</dbReference>
<dbReference type="OrthoDB" id="7210594at2"/>
<proteinExistence type="predicted"/>
<evidence type="ECO:0000313" key="2">
    <source>
        <dbReference type="Proteomes" id="UP000298588"/>
    </source>
</evidence>
<accession>A0A4D7QLQ6</accession>
<gene>
    <name evidence="1" type="ORF">E8L99_17810</name>
</gene>
<dbReference type="KEGG" id="paqt:E8L99_17810"/>
<dbReference type="Proteomes" id="UP000298588">
    <property type="component" value="Chromosome"/>
</dbReference>
<dbReference type="InterPro" id="IPR027417">
    <property type="entry name" value="P-loop_NTPase"/>
</dbReference>
<dbReference type="EMBL" id="CP039865">
    <property type="protein sequence ID" value="QCK87481.1"/>
    <property type="molecule type" value="Genomic_DNA"/>
</dbReference>
<reference evidence="1 2" key="1">
    <citation type="submission" date="2019-04" db="EMBL/GenBank/DDBJ databases">
        <title>Phreatobacter aquaticus sp. nov.</title>
        <authorList>
            <person name="Choi A."/>
            <person name="Baek K."/>
        </authorList>
    </citation>
    <scope>NUCLEOTIDE SEQUENCE [LARGE SCALE GENOMIC DNA]</scope>
    <source>
        <strain evidence="1 2">NMCR1094</strain>
    </source>
</reference>
<protein>
    <submittedName>
        <fullName evidence="1">DNA topology modulation protein</fullName>
    </submittedName>
</protein>
<organism evidence="1 2">
    <name type="scientific">Phreatobacter aquaticus</name>
    <dbReference type="NCBI Taxonomy" id="2570229"/>
    <lineage>
        <taxon>Bacteria</taxon>
        <taxon>Pseudomonadati</taxon>
        <taxon>Pseudomonadota</taxon>
        <taxon>Alphaproteobacteria</taxon>
        <taxon>Hyphomicrobiales</taxon>
        <taxon>Phreatobacteraceae</taxon>
        <taxon>Phreatobacter</taxon>
    </lineage>
</organism>
<keyword evidence="2" id="KW-1185">Reference proteome</keyword>
<dbReference type="InterPro" id="IPR052922">
    <property type="entry name" value="Cytidylate_Kinase-2"/>
</dbReference>
<evidence type="ECO:0000313" key="1">
    <source>
        <dbReference type="EMBL" id="QCK87481.1"/>
    </source>
</evidence>
<dbReference type="AlphaFoldDB" id="A0A4D7QLQ6"/>
<sequence length="174" mass="19133">MRRVLVMGCSGSGKSTFATALAARLAVPYVSLDGMFWKPGWVEPDKAEFAAEVAAVTEHDSWVIDGNYTSHAGAIRRDRADTVCLFDLPRLTCLAGVIRRSIASYGRVRPEMAPGCPEKVDFGFYRYVWTYRDVQHPKLLAYVGGLRDDQRLATFTTRADADAFLAAVPPAGRA</sequence>
<dbReference type="PANTHER" id="PTHR37816:SF2">
    <property type="entry name" value="DNA TOPOLOGY MODULATION PROTEIN FLAR-RELATED PROTEIN"/>
    <property type="match status" value="1"/>
</dbReference>
<name>A0A4D7QLQ6_9HYPH</name>
<dbReference type="Gene3D" id="3.40.50.300">
    <property type="entry name" value="P-loop containing nucleotide triphosphate hydrolases"/>
    <property type="match status" value="1"/>
</dbReference>
<dbReference type="RefSeq" id="WP_137100810.1">
    <property type="nucleotide sequence ID" value="NZ_CP039865.1"/>
</dbReference>